<dbReference type="InterPro" id="IPR017968">
    <property type="entry name" value="Acylphosphatase_CS"/>
</dbReference>
<dbReference type="PANTHER" id="PTHR47268">
    <property type="entry name" value="ACYLPHOSPHATASE"/>
    <property type="match status" value="1"/>
</dbReference>
<dbReference type="PROSITE" id="PS00151">
    <property type="entry name" value="ACYLPHOSPHATASE_2"/>
    <property type="match status" value="1"/>
</dbReference>
<evidence type="ECO:0000256" key="3">
    <source>
        <dbReference type="ARBA" id="ARBA00047645"/>
    </source>
</evidence>
<dbReference type="PROSITE" id="PS00150">
    <property type="entry name" value="ACYLPHOSPHATASE_1"/>
    <property type="match status" value="1"/>
</dbReference>
<evidence type="ECO:0000313" key="8">
    <source>
        <dbReference type="EMBL" id="APO78116.1"/>
    </source>
</evidence>
<sequence>MTDDPKVRLVHISGKVQGVSFRIWTKTQAQRLGLTGWVRNEDDGSVTALIAGQDAAVSRMLKQFWNGPVGASVSRVVSEQASLDEAPTDFRITR</sequence>
<dbReference type="Pfam" id="PF00708">
    <property type="entry name" value="Acylphosphatase"/>
    <property type="match status" value="1"/>
</dbReference>
<dbReference type="AlphaFoldDB" id="A0A1L5PDL4"/>
<geneLocation type="plasmid" evidence="9">
    <name>prsp8c3c</name>
</geneLocation>
<evidence type="ECO:0000256" key="2">
    <source>
        <dbReference type="ARBA" id="ARBA00012150"/>
    </source>
</evidence>
<proteinExistence type="inferred from homology"/>
<keyword evidence="4 5" id="KW-0378">Hydrolase</keyword>
<dbReference type="InterPro" id="IPR001792">
    <property type="entry name" value="Acylphosphatase-like_dom"/>
</dbReference>
<feature type="active site" evidence="4">
    <location>
        <position position="22"/>
    </location>
</feature>
<evidence type="ECO:0000256" key="6">
    <source>
        <dbReference type="RuleBase" id="RU004168"/>
    </source>
</evidence>
<protein>
    <recommendedName>
        <fullName evidence="2 4">Acylphosphatase</fullName>
        <ecNumber evidence="2 4">3.6.1.7</ecNumber>
    </recommendedName>
</protein>
<feature type="active site" evidence="4">
    <location>
        <position position="40"/>
    </location>
</feature>
<dbReference type="PANTHER" id="PTHR47268:SF4">
    <property type="entry name" value="ACYLPHOSPHATASE"/>
    <property type="match status" value="1"/>
</dbReference>
<accession>A0A1L5PDL4</accession>
<organism evidence="8 9">
    <name type="scientific">Rhizobium etli 8C-3</name>
    <dbReference type="NCBI Taxonomy" id="538025"/>
    <lineage>
        <taxon>Bacteria</taxon>
        <taxon>Pseudomonadati</taxon>
        <taxon>Pseudomonadota</taxon>
        <taxon>Alphaproteobacteria</taxon>
        <taxon>Hyphomicrobiales</taxon>
        <taxon>Rhizobiaceae</taxon>
        <taxon>Rhizobium/Agrobacterium group</taxon>
        <taxon>Rhizobium</taxon>
    </lineage>
</organism>
<dbReference type="GO" id="GO:0003998">
    <property type="term" value="F:acylphosphatase activity"/>
    <property type="evidence" value="ECO:0007669"/>
    <property type="project" value="UniProtKB-EC"/>
</dbReference>
<feature type="domain" description="Acylphosphatase-like" evidence="7">
    <location>
        <begin position="7"/>
        <end position="94"/>
    </location>
</feature>
<name>A0A1L5PDL4_RHIET</name>
<dbReference type="RefSeq" id="WP_132549037.1">
    <property type="nucleotide sequence ID" value="NZ_CP017244.1"/>
</dbReference>
<gene>
    <name evidence="8" type="primary">acyP</name>
    <name evidence="8" type="ORF">AM571_PC00376</name>
</gene>
<keyword evidence="8" id="KW-0614">Plasmid</keyword>
<comment type="similarity">
    <text evidence="1 6">Belongs to the acylphosphatase family.</text>
</comment>
<dbReference type="PROSITE" id="PS51160">
    <property type="entry name" value="ACYLPHOSPHATASE_3"/>
    <property type="match status" value="1"/>
</dbReference>
<dbReference type="InterPro" id="IPR020456">
    <property type="entry name" value="Acylphosphatase"/>
</dbReference>
<evidence type="ECO:0000256" key="4">
    <source>
        <dbReference type="PROSITE-ProRule" id="PRU00520"/>
    </source>
</evidence>
<evidence type="ECO:0000256" key="5">
    <source>
        <dbReference type="RuleBase" id="RU000553"/>
    </source>
</evidence>
<dbReference type="InterPro" id="IPR036046">
    <property type="entry name" value="Acylphosphatase-like_dom_sf"/>
</dbReference>
<dbReference type="Gene3D" id="3.30.70.100">
    <property type="match status" value="1"/>
</dbReference>
<evidence type="ECO:0000313" key="9">
    <source>
        <dbReference type="Proteomes" id="UP000185109"/>
    </source>
</evidence>
<reference evidence="8 9" key="1">
    <citation type="submission" date="2016-09" db="EMBL/GenBank/DDBJ databases">
        <title>The complete genome sequences of Rhizobium gallicum, symbiovars gallicum and phaseoli, symbionts associated to common bean (Phaseolus vulgaris).</title>
        <authorList>
            <person name="Bustos P."/>
            <person name="Santamaria R.I."/>
            <person name="Perez-Carrascal O.M."/>
            <person name="Juarez S."/>
            <person name="Lozano L."/>
            <person name="Martinez-Flores I."/>
            <person name="Martinez-Romero E."/>
            <person name="Cevallos M."/>
            <person name="Romero D."/>
            <person name="Davila G."/>
            <person name="Gonzalez V."/>
        </authorList>
    </citation>
    <scope>NUCLEOTIDE SEQUENCE [LARGE SCALE GENOMIC DNA]</scope>
    <source>
        <strain evidence="8 9">8C-3</strain>
        <plasmid evidence="9">Plasmid prsp8c3c</plasmid>
    </source>
</reference>
<dbReference type="Proteomes" id="UP000185109">
    <property type="component" value="Plasmid pRsp8C3c"/>
</dbReference>
<dbReference type="SUPFAM" id="SSF54975">
    <property type="entry name" value="Acylphosphatase/BLUF domain-like"/>
    <property type="match status" value="1"/>
</dbReference>
<dbReference type="EMBL" id="CP017244">
    <property type="protein sequence ID" value="APO78116.1"/>
    <property type="molecule type" value="Genomic_DNA"/>
</dbReference>
<dbReference type="NCBIfam" id="NF010999">
    <property type="entry name" value="PRK14425.1"/>
    <property type="match status" value="1"/>
</dbReference>
<evidence type="ECO:0000259" key="7">
    <source>
        <dbReference type="PROSITE" id="PS51160"/>
    </source>
</evidence>
<dbReference type="PRINTS" id="PR00112">
    <property type="entry name" value="ACYLPHPHTASE"/>
</dbReference>
<dbReference type="EC" id="3.6.1.7" evidence="2 4"/>
<comment type="catalytic activity">
    <reaction evidence="3 4 5">
        <text>an acyl phosphate + H2O = a carboxylate + phosphate + H(+)</text>
        <dbReference type="Rhea" id="RHEA:14965"/>
        <dbReference type="ChEBI" id="CHEBI:15377"/>
        <dbReference type="ChEBI" id="CHEBI:15378"/>
        <dbReference type="ChEBI" id="CHEBI:29067"/>
        <dbReference type="ChEBI" id="CHEBI:43474"/>
        <dbReference type="ChEBI" id="CHEBI:59918"/>
        <dbReference type="EC" id="3.6.1.7"/>
    </reaction>
</comment>
<evidence type="ECO:0000256" key="1">
    <source>
        <dbReference type="ARBA" id="ARBA00005614"/>
    </source>
</evidence>